<dbReference type="AlphaFoldDB" id="A0A2U2C4G0"/>
<dbReference type="InterPro" id="IPR045387">
    <property type="entry name" value="DUF6524"/>
</dbReference>
<keyword evidence="1" id="KW-1133">Transmembrane helix</keyword>
<dbReference type="GeneID" id="94367202"/>
<reference evidence="2 3" key="1">
    <citation type="submission" date="2018-05" db="EMBL/GenBank/DDBJ databases">
        <title>Pararhodobacter marina sp. nov., isolated from deep-sea water of the Indian Ocean.</title>
        <authorList>
            <person name="Lai Q.Sr."/>
            <person name="Liu X."/>
            <person name="Shao Z."/>
        </authorList>
    </citation>
    <scope>NUCLEOTIDE SEQUENCE [LARGE SCALE GENOMIC DNA]</scope>
    <source>
        <strain evidence="2 3">CIC4N-9</strain>
    </source>
</reference>
<evidence type="ECO:0000313" key="3">
    <source>
        <dbReference type="Proteomes" id="UP000244940"/>
    </source>
</evidence>
<keyword evidence="1" id="KW-0472">Membrane</keyword>
<dbReference type="RefSeq" id="WP_109535133.1">
    <property type="nucleotide sequence ID" value="NZ_QEYD01000016.1"/>
</dbReference>
<comment type="caution">
    <text evidence="2">The sequence shown here is derived from an EMBL/GenBank/DDBJ whole genome shotgun (WGS) entry which is preliminary data.</text>
</comment>
<keyword evidence="3" id="KW-1185">Reference proteome</keyword>
<accession>A0A2U2C4G0</accession>
<dbReference type="Pfam" id="PF20134">
    <property type="entry name" value="DUF6524"/>
    <property type="match status" value="1"/>
</dbReference>
<keyword evidence="1" id="KW-0812">Transmembrane</keyword>
<dbReference type="Proteomes" id="UP000244940">
    <property type="component" value="Unassembled WGS sequence"/>
</dbReference>
<organism evidence="2 3">
    <name type="scientific">Pararhodobacter marinus</name>
    <dbReference type="NCBI Taxonomy" id="2184063"/>
    <lineage>
        <taxon>Bacteria</taxon>
        <taxon>Pseudomonadati</taxon>
        <taxon>Pseudomonadota</taxon>
        <taxon>Alphaproteobacteria</taxon>
        <taxon>Rhodobacterales</taxon>
        <taxon>Paracoccaceae</taxon>
        <taxon>Pararhodobacter</taxon>
    </lineage>
</organism>
<evidence type="ECO:0000256" key="1">
    <source>
        <dbReference type="SAM" id="Phobius"/>
    </source>
</evidence>
<feature type="transmembrane region" description="Helical" evidence="1">
    <location>
        <begin position="33"/>
        <end position="55"/>
    </location>
</feature>
<dbReference type="OrthoDB" id="7272344at2"/>
<feature type="transmembrane region" description="Helical" evidence="1">
    <location>
        <begin position="94"/>
        <end position="116"/>
    </location>
</feature>
<name>A0A2U2C4G0_9RHOB</name>
<sequence>MPFLIRWLIAFVLVAATWNPTPWNFTRWALDTGTTQLPVTVLAGLILLIGWIIYLRATLRSIGPLGMALVAAVFAALIWVLVDYGIIDISDPGLNAWLGILIASLVLGIGLSWSIVRRRISGQADVDDVDVE</sequence>
<evidence type="ECO:0000313" key="2">
    <source>
        <dbReference type="EMBL" id="PWE26747.1"/>
    </source>
</evidence>
<protein>
    <submittedName>
        <fullName evidence="2">Uncharacterized protein</fullName>
    </submittedName>
</protein>
<proteinExistence type="predicted"/>
<dbReference type="EMBL" id="QEYD01000016">
    <property type="protein sequence ID" value="PWE26747.1"/>
    <property type="molecule type" value="Genomic_DNA"/>
</dbReference>
<gene>
    <name evidence="2" type="ORF">C4N9_20115</name>
</gene>
<feature type="transmembrane region" description="Helical" evidence="1">
    <location>
        <begin position="62"/>
        <end position="82"/>
    </location>
</feature>